<dbReference type="AlphaFoldDB" id="F8L4F6"/>
<gene>
    <name evidence="1" type="ordered locus">SNE_A23300</name>
</gene>
<dbReference type="Proteomes" id="UP000000496">
    <property type="component" value="Chromosome gsn.131"/>
</dbReference>
<keyword evidence="2" id="KW-1185">Reference proteome</keyword>
<dbReference type="STRING" id="331113.SNE_A23300"/>
<evidence type="ECO:0000313" key="2">
    <source>
        <dbReference type="Proteomes" id="UP000000496"/>
    </source>
</evidence>
<dbReference type="RefSeq" id="WP_013944672.1">
    <property type="nucleotide sequence ID" value="NC_015713.1"/>
</dbReference>
<dbReference type="eggNOG" id="COG4972">
    <property type="taxonomic scope" value="Bacteria"/>
</dbReference>
<dbReference type="SUPFAM" id="SSF53067">
    <property type="entry name" value="Actin-like ATPase domain"/>
    <property type="match status" value="1"/>
</dbReference>
<sequence>MQKVGIYKDGDKLKVAALSDEALIERLDHPAQFSEEDWEGVFVTGIEGDKVLVRHIESPLKKKRALEKTLPFQLENLIPFELDEVVVRPIYQIGKEKTRATFFVTSKETLEKHVIQQEGIDPAWVSCIPMALCRFAEFTKQDKEALIVFYVGKKTTEIVSIFQGTLKHNITLRIGLDDLEAAYKQDRMGEKESERVHSMRLLNLQTLSQEQYPHLIRALEGFKREVDRAFCFLHHKQELSELQFLLFAGETNETLQLEDWMIQWETFSYSVLPTQGHRGYDPNIVKTYAVPIGLAFDAIKQDRKSIQFRQGQWIAPEVYTSIKSKIFKGVSLCLAAAAALYIVGHVIYTKKEKAFLEDIHQFVQTYQKDIPKLEKIARIPSTQEKIHFLNRNIKVMKSDFGYFTPPTLVSDVLAFLSENPHLNRQEGEKKMVIDQLKYELLDYPSVQKPFQSYQVKITVVFSSPESVWAREFHDAIVEDENWVDPDGEVTWKREKNVYTLSFILK</sequence>
<evidence type="ECO:0000313" key="1">
    <source>
        <dbReference type="EMBL" id="CCB90207.1"/>
    </source>
</evidence>
<dbReference type="EMBL" id="FR872582">
    <property type="protein sequence ID" value="CCB90207.1"/>
    <property type="molecule type" value="Genomic_DNA"/>
</dbReference>
<proteinExistence type="predicted"/>
<organism evidence="1 2">
    <name type="scientific">Simkania negevensis (strain ATCC VR-1471 / DSM 27360 / Z)</name>
    <dbReference type="NCBI Taxonomy" id="331113"/>
    <lineage>
        <taxon>Bacteria</taxon>
        <taxon>Pseudomonadati</taxon>
        <taxon>Chlamydiota</taxon>
        <taxon>Chlamydiia</taxon>
        <taxon>Parachlamydiales</taxon>
        <taxon>Simkaniaceae</taxon>
        <taxon>Simkania</taxon>
    </lineage>
</organism>
<protein>
    <submittedName>
        <fullName evidence="1">Uncharacterized protein</fullName>
    </submittedName>
</protein>
<dbReference type="KEGG" id="sng:SNE_A23300"/>
<reference key="1">
    <citation type="journal article" date="2011" name="Mol. Biol. Evol.">
        <title>Unity in variety -- the pan-genome of the Chlamydiae.</title>
        <authorList>
            <person name="Collingro A."/>
            <person name="Tischler P."/>
            <person name="Weinmaier T."/>
            <person name="Penz T."/>
            <person name="Heinz E."/>
            <person name="Brunham R.C."/>
            <person name="Read T.D."/>
            <person name="Bavoil P.M."/>
            <person name="Sachse K."/>
            <person name="Kahane S."/>
            <person name="Friedman M.G."/>
            <person name="Rattei T."/>
            <person name="Myers G.S.A."/>
            <person name="Horn M."/>
        </authorList>
    </citation>
    <scope>NUCLEOTIDE SEQUENCE</scope>
    <source>
        <strain>Z</strain>
    </source>
</reference>
<name>F8L4F6_SIMNZ</name>
<dbReference type="InterPro" id="IPR043129">
    <property type="entry name" value="ATPase_NBD"/>
</dbReference>
<dbReference type="HOGENOM" id="CLU_518601_0_0_0"/>
<reference evidence="1 2" key="2">
    <citation type="journal article" date="2011" name="Mol. Biol. Evol.">
        <title>Unity in variety--the pan-genome of the Chlamydiae.</title>
        <authorList>
            <person name="Collingro A."/>
            <person name="Tischler P."/>
            <person name="Weinmaier T."/>
            <person name="Penz T."/>
            <person name="Heinz E."/>
            <person name="Brunham R.C."/>
            <person name="Read T.D."/>
            <person name="Bavoil P.M."/>
            <person name="Sachse K."/>
            <person name="Kahane S."/>
            <person name="Friedman M.G."/>
            <person name="Rattei T."/>
            <person name="Myers G.S."/>
            <person name="Horn M."/>
        </authorList>
    </citation>
    <scope>NUCLEOTIDE SEQUENCE [LARGE SCALE GENOMIC DNA]</scope>
    <source>
        <strain evidence="2">ATCC VR-1471 / Z</strain>
    </source>
</reference>
<dbReference type="Gene3D" id="3.30.420.380">
    <property type="match status" value="1"/>
</dbReference>
<accession>F8L4F6</accession>
<dbReference type="OrthoDB" id="20275at2"/>